<proteinExistence type="predicted"/>
<evidence type="ECO:0000256" key="1">
    <source>
        <dbReference type="ARBA" id="ARBA00022448"/>
    </source>
</evidence>
<dbReference type="RefSeq" id="XP_456849.2">
    <property type="nucleotide sequence ID" value="XM_456849.1"/>
</dbReference>
<feature type="region of interest" description="Disordered" evidence="3">
    <location>
        <begin position="1488"/>
        <end position="1558"/>
    </location>
</feature>
<dbReference type="PROSITE" id="PS50190">
    <property type="entry name" value="SEC7"/>
    <property type="match status" value="1"/>
</dbReference>
<name>Q6BY70_DEBHA</name>
<dbReference type="FunCoup" id="Q6BY70">
    <property type="interactions" value="1045"/>
</dbReference>
<protein>
    <submittedName>
        <fullName evidence="5">DEHA2A11946p</fullName>
    </submittedName>
</protein>
<dbReference type="Pfam" id="PF01369">
    <property type="entry name" value="Sec7"/>
    <property type="match status" value="1"/>
</dbReference>
<evidence type="ECO:0000256" key="2">
    <source>
        <dbReference type="ARBA" id="ARBA00022927"/>
    </source>
</evidence>
<feature type="compositionally biased region" description="Acidic residues" evidence="3">
    <location>
        <begin position="319"/>
        <end position="331"/>
    </location>
</feature>
<keyword evidence="2" id="KW-0653">Protein transport</keyword>
<feature type="compositionally biased region" description="Basic and acidic residues" evidence="3">
    <location>
        <begin position="1515"/>
        <end position="1558"/>
    </location>
</feature>
<dbReference type="STRING" id="284592.Q6BY70"/>
<feature type="compositionally biased region" description="Basic and acidic residues" evidence="3">
    <location>
        <begin position="1488"/>
        <end position="1508"/>
    </location>
</feature>
<dbReference type="OMA" id="CRDIRHH"/>
<feature type="compositionally biased region" description="Basic and acidic residues" evidence="3">
    <location>
        <begin position="306"/>
        <end position="318"/>
    </location>
</feature>
<dbReference type="InterPro" id="IPR056604">
    <property type="entry name" value="GBF1-like_TPR"/>
</dbReference>
<organism evidence="5 6">
    <name type="scientific">Debaryomyces hansenii (strain ATCC 36239 / CBS 767 / BCRC 21394 / JCM 1990 / NBRC 0083 / IGC 2968)</name>
    <name type="common">Yeast</name>
    <name type="synonym">Torulaspora hansenii</name>
    <dbReference type="NCBI Taxonomy" id="284592"/>
    <lineage>
        <taxon>Eukaryota</taxon>
        <taxon>Fungi</taxon>
        <taxon>Dikarya</taxon>
        <taxon>Ascomycota</taxon>
        <taxon>Saccharomycotina</taxon>
        <taxon>Pichiomycetes</taxon>
        <taxon>Debaryomycetaceae</taxon>
        <taxon>Debaryomyces</taxon>
    </lineage>
</organism>
<feature type="region of interest" description="Disordered" evidence="3">
    <location>
        <begin position="283"/>
        <end position="350"/>
    </location>
</feature>
<evidence type="ECO:0000256" key="3">
    <source>
        <dbReference type="SAM" id="MobiDB-lite"/>
    </source>
</evidence>
<dbReference type="SUPFAM" id="SSF48371">
    <property type="entry name" value="ARM repeat"/>
    <property type="match status" value="1"/>
</dbReference>
<dbReference type="GO" id="GO:0015031">
    <property type="term" value="P:protein transport"/>
    <property type="evidence" value="ECO:0007669"/>
    <property type="project" value="UniProtKB-KW"/>
</dbReference>
<dbReference type="VEuPathDB" id="FungiDB:DEHA2A11946g"/>
<dbReference type="Proteomes" id="UP000000599">
    <property type="component" value="Chromosome A"/>
</dbReference>
<dbReference type="GO" id="GO:0005085">
    <property type="term" value="F:guanyl-nucleotide exchange factor activity"/>
    <property type="evidence" value="ECO:0007669"/>
    <property type="project" value="InterPro"/>
</dbReference>
<evidence type="ECO:0000313" key="5">
    <source>
        <dbReference type="EMBL" id="CAG84824.2"/>
    </source>
</evidence>
<dbReference type="Pfam" id="PF12783">
    <property type="entry name" value="Sec7-like_HUS"/>
    <property type="match status" value="1"/>
</dbReference>
<dbReference type="KEGG" id="dha:DEHA2A11946g"/>
<dbReference type="CDD" id="cd00171">
    <property type="entry name" value="Sec7"/>
    <property type="match status" value="1"/>
</dbReference>
<reference evidence="5 6" key="1">
    <citation type="journal article" date="2004" name="Nature">
        <title>Genome evolution in yeasts.</title>
        <authorList>
            <consortium name="Genolevures"/>
            <person name="Dujon B."/>
            <person name="Sherman D."/>
            <person name="Fischer G."/>
            <person name="Durrens P."/>
            <person name="Casaregola S."/>
            <person name="Lafontaine I."/>
            <person name="de Montigny J."/>
            <person name="Marck C."/>
            <person name="Neuveglise C."/>
            <person name="Talla E."/>
            <person name="Goffard N."/>
            <person name="Frangeul L."/>
            <person name="Aigle M."/>
            <person name="Anthouard V."/>
            <person name="Babour A."/>
            <person name="Barbe V."/>
            <person name="Barnay S."/>
            <person name="Blanchin S."/>
            <person name="Beckerich J.M."/>
            <person name="Beyne E."/>
            <person name="Bleykasten C."/>
            <person name="Boisrame A."/>
            <person name="Boyer J."/>
            <person name="Cattolico L."/>
            <person name="Confanioleri F."/>
            <person name="de Daruvar A."/>
            <person name="Despons L."/>
            <person name="Fabre E."/>
            <person name="Fairhead C."/>
            <person name="Ferry-Dumazet H."/>
            <person name="Groppi A."/>
            <person name="Hantraye F."/>
            <person name="Hennequin C."/>
            <person name="Jauniaux N."/>
            <person name="Joyet P."/>
            <person name="Kachouri R."/>
            <person name="Kerrest A."/>
            <person name="Koszul R."/>
            <person name="Lemaire M."/>
            <person name="Lesur I."/>
            <person name="Ma L."/>
            <person name="Muller H."/>
            <person name="Nicaud J.M."/>
            <person name="Nikolski M."/>
            <person name="Oztas S."/>
            <person name="Ozier-Kalogeropoulos O."/>
            <person name="Pellenz S."/>
            <person name="Potier S."/>
            <person name="Richard G.F."/>
            <person name="Straub M.L."/>
            <person name="Suleau A."/>
            <person name="Swennene D."/>
            <person name="Tekaia F."/>
            <person name="Wesolowski-Louvel M."/>
            <person name="Westhof E."/>
            <person name="Wirth B."/>
            <person name="Zeniou-Meyer M."/>
            <person name="Zivanovic I."/>
            <person name="Bolotin-Fukuhara M."/>
            <person name="Thierry A."/>
            <person name="Bouchier C."/>
            <person name="Caudron B."/>
            <person name="Scarpelli C."/>
            <person name="Gaillardin C."/>
            <person name="Weissenbach J."/>
            <person name="Wincker P."/>
            <person name="Souciet J.L."/>
        </authorList>
    </citation>
    <scope>NUCLEOTIDE SEQUENCE [LARGE SCALE GENOMIC DNA]</scope>
    <source>
        <strain evidence="6">ATCC 36239 / CBS 767 / BCRC 21394 / JCM 1990 / NBRC 0083 / IGC 2968</strain>
    </source>
</reference>
<gene>
    <name evidence="5" type="ordered locus">DEHA2A11946g</name>
</gene>
<evidence type="ECO:0000313" key="6">
    <source>
        <dbReference type="Proteomes" id="UP000000599"/>
    </source>
</evidence>
<sequence length="1558" mass="176197">MMHEFSKSPTPSIPLGYKQPGISLHPSTSTVSNVAIDPITLMINDCMTISSAMRKMTRWSQSGVAAILGAGDIFGENDSITNLGLSTNMANNGSSRSTGINDNPLLSSFLQLRSMLTDAKDLYEIDSLTLLQPFLLVIKSSSTSGNITSLALNSISKFISYEIISFKSKNLQSSLIQIISALTHCRFEAADQSSDDAVLLKVLRLMEDILESPLSKLLPNEVISEVVQTCLSLACNKKRSEVLRKAAEMAMTSITSHIFRQLKDIEPETVGIDDLQTNFSKTQLPEDLIGGTETTTSILKEEEEEVTNRNIEDKKTEDGQLDENTVEENDQPVENPREISNSENPKEALDTEEPFGIICINEFLGILISMISPSNQYQHMESTRVFALSLMNTAIEVSGHDIPKHPSLMSLVSDPVSKHVVQIMTTTDSPALLQASLQLFSTIAIVLGRQLKSQIELTLLLLFNSISPDSVEKNDTINGNETSVATRISGSKEMLIESLSLLWTRSPVFFTHLFIDYDCNFDRTDLSRKFLEFLCKLSLPESAVLTTDNVPPICLEGILTFIGGINDRIKSLPIDKELSDLQLHSLILDKYKKTTFISCTDILNNKPKAGIKELAEKGFINDENDADELAHFFFSKSGRLNKKVLGEYLAKPSNIEILRKFINMFEFTGLRVDEALRVLLKSFRLPGESQQIERVVELFAERYVHCQENVVSDSEEEAVKPDRDAVFVLSYSVIMLNTDLHNPKVRHQMDLDAYKRNLRGVYNGKDFPSWYLSKIYHSIKEREIIMPEEHHGTDKWFDDAWHNLISSEAVNIDKDETLEFDNVQLCQFDKVLFEGSVDRIIDTLISVFKEASDDQIITRLMSSVDKCANICLYYNLSSSIDKLVGLLAELTTLTSEIHHVPSADDNVREEIPITQIKVEKKDEAITVSEMAVWFGRDFKAQISTVVLFRLIKKTDFKVTESWNKIINIILTLFENCLINPNFFTEFQKKIKLNPLAKVKPRYIINRIKPLKDSGIFSTFSSFLKGYSDDPPEPTDQEVESTLSTIDCVKSLNIPSIFEHISKGPKDNLKLFIELLLDSIPTFKEETKRYFEIENLFLFEIMVCFCLLLDDTSITNSTLDKITYFGGLKDLSRKGNLRVCAYKLLLIRHSDGSHESTLTECIKELSEFDKELISKHGAQLAQPLISLVDDESWFCKKLVNNEEYWKALRIFGSIPIYSSDVLRFVDGIILNSPMEVSPLNYMPLLGLLDEISSLGAAGSQWEQETEQLAVSGQKQEDDNSYYRDLVEISKKSISLTAELNSISKRPEFNQKDLSYSLIQALAHQCFNPCREVRTYAINTLQSTVLSSEINDKFTPAGIFEYGLFPLLSELSKNEVLQTDPNGFARTQTEALSLVSKVFLKYESQFDSEGTDKIWLGILEYFIVFNSLGEKFNMNENLIKESGGELLKNMILVLQNNGILTDSKTELWKTSWEKIEQVYPNLKDELALENSSKVEEGSSVNDDKLNKEQDIEQNQEASKEQNEKQNEVSQKESKKESIEESNEDPKEELKVPEEERHERR</sequence>
<dbReference type="HOGENOM" id="CLU_001204_3_1_1"/>
<keyword evidence="6" id="KW-1185">Reference proteome</keyword>
<dbReference type="Pfam" id="PF16213">
    <property type="entry name" value="DCB"/>
    <property type="match status" value="1"/>
</dbReference>
<dbReference type="SUPFAM" id="SSF48425">
    <property type="entry name" value="Sec7 domain"/>
    <property type="match status" value="1"/>
</dbReference>
<accession>Q6BY70</accession>
<dbReference type="eggNOG" id="KOG0928">
    <property type="taxonomic scope" value="Eukaryota"/>
</dbReference>
<dbReference type="GO" id="GO:0032012">
    <property type="term" value="P:regulation of ARF protein signal transduction"/>
    <property type="evidence" value="ECO:0007669"/>
    <property type="project" value="InterPro"/>
</dbReference>
<dbReference type="InterPro" id="IPR032691">
    <property type="entry name" value="Mon2/Sec7/BIG1-like_HUS"/>
</dbReference>
<dbReference type="PANTHER" id="PTHR10663">
    <property type="entry name" value="GUANYL-NUCLEOTIDE EXCHANGE FACTOR"/>
    <property type="match status" value="1"/>
</dbReference>
<dbReference type="FunFam" id="1.10.1000.11:FF:000002">
    <property type="entry name" value="Cytohesin 1"/>
    <property type="match status" value="1"/>
</dbReference>
<dbReference type="InterPro" id="IPR011989">
    <property type="entry name" value="ARM-like"/>
</dbReference>
<dbReference type="GO" id="GO:0016192">
    <property type="term" value="P:vesicle-mediated transport"/>
    <property type="evidence" value="ECO:0007669"/>
    <property type="project" value="UniProtKB-ARBA"/>
</dbReference>
<dbReference type="PANTHER" id="PTHR10663:SF388">
    <property type="entry name" value="GOLGI-SPECIFIC BREFELDIN A-RESISTANCE GUANINE NUCLEOTIDE EXCHANGE FACTOR 1"/>
    <property type="match status" value="1"/>
</dbReference>
<feature type="domain" description="SEC7" evidence="4">
    <location>
        <begin position="585"/>
        <end position="782"/>
    </location>
</feature>
<dbReference type="Gene3D" id="1.10.220.20">
    <property type="match status" value="1"/>
</dbReference>
<dbReference type="EMBL" id="CR382133">
    <property type="protein sequence ID" value="CAG84824.2"/>
    <property type="molecule type" value="Genomic_DNA"/>
</dbReference>
<keyword evidence="1" id="KW-0813">Transport</keyword>
<dbReference type="OrthoDB" id="10258608at2759"/>
<dbReference type="InterPro" id="IPR035999">
    <property type="entry name" value="Sec7_dom_sf"/>
</dbReference>
<evidence type="ECO:0000259" key="4">
    <source>
        <dbReference type="PROSITE" id="PS50190"/>
    </source>
</evidence>
<dbReference type="InterPro" id="IPR032629">
    <property type="entry name" value="DCB_dom"/>
</dbReference>
<dbReference type="InterPro" id="IPR023394">
    <property type="entry name" value="Sec7_C_sf"/>
</dbReference>
<dbReference type="Gene3D" id="1.25.10.10">
    <property type="entry name" value="Leucine-rich Repeat Variant"/>
    <property type="match status" value="1"/>
</dbReference>
<dbReference type="InterPro" id="IPR000904">
    <property type="entry name" value="Sec7_dom"/>
</dbReference>
<dbReference type="GO" id="GO:0005794">
    <property type="term" value="C:Golgi apparatus"/>
    <property type="evidence" value="ECO:0007669"/>
    <property type="project" value="UniProtKB-ARBA"/>
</dbReference>
<dbReference type="InterPro" id="IPR016024">
    <property type="entry name" value="ARM-type_fold"/>
</dbReference>
<dbReference type="SMART" id="SM00222">
    <property type="entry name" value="Sec7"/>
    <property type="match status" value="1"/>
</dbReference>
<dbReference type="GeneID" id="2899466"/>
<dbReference type="Gene3D" id="1.10.1000.11">
    <property type="entry name" value="Arf Nucleotide-binding Site Opener,domain 2"/>
    <property type="match status" value="1"/>
</dbReference>
<dbReference type="InParanoid" id="Q6BY70"/>
<dbReference type="Pfam" id="PF23325">
    <property type="entry name" value="TPR_28"/>
    <property type="match status" value="1"/>
</dbReference>